<name>A0A916Z9V0_9BACL</name>
<evidence type="ECO:0000313" key="3">
    <source>
        <dbReference type="EMBL" id="GGD81811.1"/>
    </source>
</evidence>
<organism evidence="3 4">
    <name type="scientific">Paenibacillus nasutitermitis</name>
    <dbReference type="NCBI Taxonomy" id="1652958"/>
    <lineage>
        <taxon>Bacteria</taxon>
        <taxon>Bacillati</taxon>
        <taxon>Bacillota</taxon>
        <taxon>Bacilli</taxon>
        <taxon>Bacillales</taxon>
        <taxon>Paenibacillaceae</taxon>
        <taxon>Paenibacillus</taxon>
    </lineage>
</organism>
<dbReference type="AlphaFoldDB" id="A0A916Z9V0"/>
<dbReference type="Proteomes" id="UP000612456">
    <property type="component" value="Unassembled WGS sequence"/>
</dbReference>
<reference evidence="3" key="2">
    <citation type="submission" date="2020-09" db="EMBL/GenBank/DDBJ databases">
        <authorList>
            <person name="Sun Q."/>
            <person name="Zhou Y."/>
        </authorList>
    </citation>
    <scope>NUCLEOTIDE SEQUENCE</scope>
    <source>
        <strain evidence="3">CGMCC 1.15178</strain>
    </source>
</reference>
<evidence type="ECO:0000256" key="1">
    <source>
        <dbReference type="SAM" id="MobiDB-lite"/>
    </source>
</evidence>
<dbReference type="EMBL" id="BMHP01000003">
    <property type="protein sequence ID" value="GGD81811.1"/>
    <property type="molecule type" value="Genomic_DNA"/>
</dbReference>
<feature type="transmembrane region" description="Helical" evidence="2">
    <location>
        <begin position="6"/>
        <end position="26"/>
    </location>
</feature>
<gene>
    <name evidence="3" type="ORF">GCM10010911_44920</name>
</gene>
<keyword evidence="4" id="KW-1185">Reference proteome</keyword>
<reference evidence="3" key="1">
    <citation type="journal article" date="2014" name="Int. J. Syst. Evol. Microbiol.">
        <title>Complete genome sequence of Corynebacterium casei LMG S-19264T (=DSM 44701T), isolated from a smear-ripened cheese.</title>
        <authorList>
            <consortium name="US DOE Joint Genome Institute (JGI-PGF)"/>
            <person name="Walter F."/>
            <person name="Albersmeier A."/>
            <person name="Kalinowski J."/>
            <person name="Ruckert C."/>
        </authorList>
    </citation>
    <scope>NUCLEOTIDE SEQUENCE</scope>
    <source>
        <strain evidence="3">CGMCC 1.15178</strain>
    </source>
</reference>
<evidence type="ECO:0000256" key="2">
    <source>
        <dbReference type="SAM" id="Phobius"/>
    </source>
</evidence>
<comment type="caution">
    <text evidence="3">The sequence shown here is derived from an EMBL/GenBank/DDBJ whole genome shotgun (WGS) entry which is preliminary data.</text>
</comment>
<keyword evidence="2" id="KW-1133">Transmembrane helix</keyword>
<keyword evidence="2" id="KW-0812">Transmembrane</keyword>
<feature type="compositionally biased region" description="Polar residues" evidence="1">
    <location>
        <begin position="45"/>
        <end position="54"/>
    </location>
</feature>
<accession>A0A916Z9V0</accession>
<protein>
    <submittedName>
        <fullName evidence="3">Uncharacterized protein</fullName>
    </submittedName>
</protein>
<evidence type="ECO:0000313" key="4">
    <source>
        <dbReference type="Proteomes" id="UP000612456"/>
    </source>
</evidence>
<keyword evidence="2" id="KW-0472">Membrane</keyword>
<proteinExistence type="predicted"/>
<feature type="region of interest" description="Disordered" evidence="1">
    <location>
        <begin position="44"/>
        <end position="64"/>
    </location>
</feature>
<sequence>MLHITLMDAAIAVLFALGIVWATLLFTKSASPPARVDTNGIPLANASSATNPNDSWELGITTAP</sequence>